<accession>A0A7U2NQP3</accession>
<dbReference type="VEuPathDB" id="FungiDB:JI435_423820"/>
<dbReference type="AlphaFoldDB" id="A0A7U2NQP3"/>
<evidence type="ECO:0000256" key="1">
    <source>
        <dbReference type="SAM" id="MobiDB-lite"/>
    </source>
</evidence>
<feature type="region of interest" description="Disordered" evidence="1">
    <location>
        <begin position="1"/>
        <end position="28"/>
    </location>
</feature>
<reference evidence="3" key="1">
    <citation type="journal article" date="2021" name="BMC Genomics">
        <title>Chromosome-level genome assembly and manually-curated proteome of model necrotroph Parastagonospora nodorum Sn15 reveals a genome-wide trove of candidate effector homologs, and redundancy of virulence-related functions within an accessory chromosome.</title>
        <authorList>
            <person name="Bertazzoni S."/>
            <person name="Jones D.A.B."/>
            <person name="Phan H.T."/>
            <person name="Tan K.-C."/>
            <person name="Hane J.K."/>
        </authorList>
    </citation>
    <scope>NUCLEOTIDE SEQUENCE [LARGE SCALE GENOMIC DNA]</scope>
    <source>
        <strain evidence="3">SN15 / ATCC MYA-4574 / FGSC 10173)</strain>
    </source>
</reference>
<dbReference type="EMBL" id="CP069043">
    <property type="protein sequence ID" value="QRD06899.1"/>
    <property type="molecule type" value="Genomic_DNA"/>
</dbReference>
<organism evidence="2 3">
    <name type="scientific">Phaeosphaeria nodorum (strain SN15 / ATCC MYA-4574 / FGSC 10173)</name>
    <name type="common">Glume blotch fungus</name>
    <name type="synonym">Parastagonospora nodorum</name>
    <dbReference type="NCBI Taxonomy" id="321614"/>
    <lineage>
        <taxon>Eukaryota</taxon>
        <taxon>Fungi</taxon>
        <taxon>Dikarya</taxon>
        <taxon>Ascomycota</taxon>
        <taxon>Pezizomycotina</taxon>
        <taxon>Dothideomycetes</taxon>
        <taxon>Pleosporomycetidae</taxon>
        <taxon>Pleosporales</taxon>
        <taxon>Pleosporineae</taxon>
        <taxon>Phaeosphaeriaceae</taxon>
        <taxon>Parastagonospora</taxon>
    </lineage>
</organism>
<name>A0A7U2NQP3_PHANO</name>
<evidence type="ECO:0000313" key="2">
    <source>
        <dbReference type="EMBL" id="QRD06899.1"/>
    </source>
</evidence>
<evidence type="ECO:0000313" key="3">
    <source>
        <dbReference type="Proteomes" id="UP000663193"/>
    </source>
</evidence>
<protein>
    <submittedName>
        <fullName evidence="2">Uncharacterized protein</fullName>
    </submittedName>
</protein>
<proteinExistence type="predicted"/>
<dbReference type="Proteomes" id="UP000663193">
    <property type="component" value="Chromosome 21"/>
</dbReference>
<gene>
    <name evidence="2" type="ORF">JI435_423820</name>
</gene>
<sequence length="252" mass="29464">MKSPIKHNDSEDPSKHAERDRGIEIGPYEEYRTTDKQELERIRDGIGLCMSTRFDALLMLTHFPFSQYLNWPLVRQGQPLFCRAWYERQEMQTPLAPFPCWDGARFFVHQLVGTPMHGSMKSFLVETLNLCDRISTRGHGRLNVPHISSCHPSSHMYAAISTLSMAFTPLRLAQLDHHFRKGATLAERLRFLFRHTSDERKTTRHGSHHRFMTCESLHDDMRGKWAKCRYLSCCFCNWPRLRRSCNHCTAVP</sequence>
<keyword evidence="3" id="KW-1185">Reference proteome</keyword>